<comment type="caution">
    <text evidence="1">The sequence shown here is derived from an EMBL/GenBank/DDBJ whole genome shotgun (WGS) entry which is preliminary data.</text>
</comment>
<dbReference type="EMBL" id="PEDL01000001">
    <property type="protein sequence ID" value="PHV72249.1"/>
    <property type="molecule type" value="Genomic_DNA"/>
</dbReference>
<gene>
    <name evidence="1" type="ORF">CS063_01880</name>
</gene>
<evidence type="ECO:0000313" key="1">
    <source>
        <dbReference type="EMBL" id="PHV72249.1"/>
    </source>
</evidence>
<accession>A0AC61DG70</accession>
<dbReference type="Proteomes" id="UP000224460">
    <property type="component" value="Unassembled WGS sequence"/>
</dbReference>
<name>A0AC61DG70_9FIRM</name>
<protein>
    <submittedName>
        <fullName evidence="1">Ferredoxin</fullName>
    </submittedName>
</protein>
<keyword evidence="2" id="KW-1185">Reference proteome</keyword>
<reference evidence="1" key="1">
    <citation type="submission" date="2017-10" db="EMBL/GenBank/DDBJ databases">
        <title>Genome sequence of cellulolytic Lachnospiraceae bacterium XHS1971 isolated from hotspring sediment.</title>
        <authorList>
            <person name="Vasudevan G."/>
            <person name="Joshi A.J."/>
            <person name="Hivarkar S."/>
            <person name="Lanjekar V.B."/>
            <person name="Dhakephalkar P.K."/>
            <person name="Dagar S."/>
        </authorList>
    </citation>
    <scope>NUCLEOTIDE SEQUENCE</scope>
    <source>
        <strain evidence="1">XHS1971</strain>
    </source>
</reference>
<organism evidence="1 2">
    <name type="scientific">Sporanaerobium hydrogeniformans</name>
    <dbReference type="NCBI Taxonomy" id="3072179"/>
    <lineage>
        <taxon>Bacteria</taxon>
        <taxon>Bacillati</taxon>
        <taxon>Bacillota</taxon>
        <taxon>Clostridia</taxon>
        <taxon>Lachnospirales</taxon>
        <taxon>Lachnospiraceae</taxon>
        <taxon>Sporanaerobium</taxon>
    </lineage>
</organism>
<proteinExistence type="predicted"/>
<sequence length="565" mass="62372">MRAEFMMIDDIPVEIQGEKNVLELIRKAGIDLPTFCYYSELSVYGACRLCVVENKWGGIEASCSTIPKAGMEVYTNTPRLRKYRKMILELILANHCRDCTTCEKSGTCKLQELAMRFGIKEVRFENTKKDLPMDTSSCCIVRDETKCILCGDCVRMCDEVQNVGAIDFVHRGSEMRIGTAFHQCMAKSNCVGCGQCAAVCPTGAIVVKNDTASIWKELGDPQAKVVVQIAPAVRVAIDEALGQKNGKNVMGKIVAVLRRMGFNEIFDTSTGADLTVLEETNEFLKRLEKNERLPLFTSCCPAWIKYAENKHPDLLQNISTCRSPMEMFGAVLKEHYKHSNKRVVVVAIMPCTAKKAEAARDEFKVEGTPYVDYVLTTQELIQMVRESGLVFDEMEPEAVDMPFGAPSGAGVIFGVTGGVTEAVIRRVADDKSINMLRTLAFKGVRGMEGVKETSIPFGEQTLHIAVVSGLANAEVLIQQIKSGEKHYDLIEVMACPGGCIGGAGQPFADREQKAKRGQGLYETDRMSSIKRAEENPVILSLYQGLLKGKVHELLHVEYKGKGQKS</sequence>
<evidence type="ECO:0000313" key="2">
    <source>
        <dbReference type="Proteomes" id="UP000224460"/>
    </source>
</evidence>